<reference evidence="2" key="1">
    <citation type="submission" date="2025-08" db="UniProtKB">
        <authorList>
            <consortium name="RefSeq"/>
        </authorList>
    </citation>
    <scope>IDENTIFICATION</scope>
</reference>
<evidence type="ECO:0000313" key="2">
    <source>
        <dbReference type="RefSeq" id="XP_015604412.1"/>
    </source>
</evidence>
<gene>
    <name evidence="2" type="primary">LOC107272116</name>
</gene>
<dbReference type="Proteomes" id="UP000694920">
    <property type="component" value="Unplaced"/>
</dbReference>
<name>A0AAJ7C9D7_CEPCN</name>
<protein>
    <submittedName>
        <fullName evidence="2">Uncharacterized protein LOC107272116</fullName>
    </submittedName>
</protein>
<dbReference type="AlphaFoldDB" id="A0AAJ7C9D7"/>
<dbReference type="KEGG" id="ccin:107272116"/>
<evidence type="ECO:0000313" key="1">
    <source>
        <dbReference type="Proteomes" id="UP000694920"/>
    </source>
</evidence>
<organism evidence="1 2">
    <name type="scientific">Cephus cinctus</name>
    <name type="common">Wheat stem sawfly</name>
    <dbReference type="NCBI Taxonomy" id="211228"/>
    <lineage>
        <taxon>Eukaryota</taxon>
        <taxon>Metazoa</taxon>
        <taxon>Ecdysozoa</taxon>
        <taxon>Arthropoda</taxon>
        <taxon>Hexapoda</taxon>
        <taxon>Insecta</taxon>
        <taxon>Pterygota</taxon>
        <taxon>Neoptera</taxon>
        <taxon>Endopterygota</taxon>
        <taxon>Hymenoptera</taxon>
        <taxon>Cephoidea</taxon>
        <taxon>Cephidae</taxon>
        <taxon>Cephus</taxon>
    </lineage>
</organism>
<sequence length="125" mass="14071">MENGQPFVKAASCLITSISRAIYSVHPLYQNINVITRGRQSELLIRPFCTLQSRQIIGVNQPCPNAASYYGIQRIFLTTRTASDRNYNLISYSTSHPSLRIIGEDLRAAGCVSKIRRIPRDSTLR</sequence>
<accession>A0AAJ7C9D7</accession>
<keyword evidence="1" id="KW-1185">Reference proteome</keyword>
<proteinExistence type="predicted"/>
<dbReference type="GeneID" id="107272116"/>
<dbReference type="RefSeq" id="XP_015604412.1">
    <property type="nucleotide sequence ID" value="XM_015748926.2"/>
</dbReference>